<dbReference type="EMBL" id="MSFO01000006">
    <property type="protein sequence ID" value="PLB46511.1"/>
    <property type="molecule type" value="Genomic_DNA"/>
</dbReference>
<dbReference type="SUPFAM" id="SSF81383">
    <property type="entry name" value="F-box domain"/>
    <property type="match status" value="1"/>
</dbReference>
<evidence type="ECO:0000259" key="2">
    <source>
        <dbReference type="Pfam" id="PF12937"/>
    </source>
</evidence>
<gene>
    <name evidence="3" type="ORF">P170DRAFT_477391</name>
</gene>
<name>A0A2I2G0X0_9EURO</name>
<dbReference type="InterPro" id="IPR001810">
    <property type="entry name" value="F-box_dom"/>
</dbReference>
<evidence type="ECO:0008006" key="5">
    <source>
        <dbReference type="Google" id="ProtNLM"/>
    </source>
</evidence>
<protein>
    <recommendedName>
        <fullName evidence="5">F-box domain-containing protein</fullName>
    </recommendedName>
</protein>
<dbReference type="SUPFAM" id="SSF51182">
    <property type="entry name" value="RmlC-like cupins"/>
    <property type="match status" value="1"/>
</dbReference>
<comment type="caution">
    <text evidence="3">The sequence shown here is derived from an EMBL/GenBank/DDBJ whole genome shotgun (WGS) entry which is preliminary data.</text>
</comment>
<dbReference type="Gene3D" id="2.60.120.10">
    <property type="entry name" value="Jelly Rolls"/>
    <property type="match status" value="1"/>
</dbReference>
<dbReference type="VEuPathDB" id="FungiDB:P170DRAFT_477391"/>
<reference evidence="3 4" key="1">
    <citation type="submission" date="2016-12" db="EMBL/GenBank/DDBJ databases">
        <title>The genomes of Aspergillus section Nigri reveals drivers in fungal speciation.</title>
        <authorList>
            <consortium name="DOE Joint Genome Institute"/>
            <person name="Vesth T.C."/>
            <person name="Nybo J."/>
            <person name="Theobald S."/>
            <person name="Brandl J."/>
            <person name="Frisvad J.C."/>
            <person name="Nielsen K.F."/>
            <person name="Lyhne E.K."/>
            <person name="Kogle M.E."/>
            <person name="Kuo A."/>
            <person name="Riley R."/>
            <person name="Clum A."/>
            <person name="Nolan M."/>
            <person name="Lipzen A."/>
            <person name="Salamov A."/>
            <person name="Henrissat B."/>
            <person name="Wiebenga A."/>
            <person name="De Vries R.P."/>
            <person name="Grigoriev I.V."/>
            <person name="Mortensen U.H."/>
            <person name="Andersen M.R."/>
            <person name="Baker S.E."/>
        </authorList>
    </citation>
    <scope>NUCLEOTIDE SEQUENCE [LARGE SCALE GENOMIC DNA]</scope>
    <source>
        <strain evidence="3 4">IBT 23096</strain>
    </source>
</reference>
<organism evidence="3 4">
    <name type="scientific">Aspergillus steynii IBT 23096</name>
    <dbReference type="NCBI Taxonomy" id="1392250"/>
    <lineage>
        <taxon>Eukaryota</taxon>
        <taxon>Fungi</taxon>
        <taxon>Dikarya</taxon>
        <taxon>Ascomycota</taxon>
        <taxon>Pezizomycotina</taxon>
        <taxon>Eurotiomycetes</taxon>
        <taxon>Eurotiomycetidae</taxon>
        <taxon>Eurotiales</taxon>
        <taxon>Aspergillaceae</taxon>
        <taxon>Aspergillus</taxon>
        <taxon>Aspergillus subgen. Circumdati</taxon>
    </lineage>
</organism>
<dbReference type="PANTHER" id="PTHR36169">
    <property type="entry name" value="ETHANOLAMINE UTILIZATION PROTEIN EUTQ"/>
    <property type="match status" value="1"/>
</dbReference>
<dbReference type="PANTHER" id="PTHR36169:SF1">
    <property type="entry name" value="ACETATE KINASE EUTQ"/>
    <property type="match status" value="1"/>
</dbReference>
<dbReference type="Proteomes" id="UP000234275">
    <property type="component" value="Unassembled WGS sequence"/>
</dbReference>
<evidence type="ECO:0000313" key="4">
    <source>
        <dbReference type="Proteomes" id="UP000234275"/>
    </source>
</evidence>
<accession>A0A2I2G0X0</accession>
<feature type="domain" description="F-box" evidence="2">
    <location>
        <begin position="16"/>
        <end position="59"/>
    </location>
</feature>
<dbReference type="OrthoDB" id="4419870at2759"/>
<dbReference type="InterPro" id="IPR010424">
    <property type="entry name" value="EutQ"/>
</dbReference>
<dbReference type="Pfam" id="PF05899">
    <property type="entry name" value="Cupin_3"/>
    <property type="match status" value="1"/>
</dbReference>
<keyword evidence="4" id="KW-1185">Reference proteome</keyword>
<feature type="domain" description="(S)-ureidoglycine aminohydrolase cupin" evidence="1">
    <location>
        <begin position="467"/>
        <end position="513"/>
    </location>
</feature>
<dbReference type="AlphaFoldDB" id="A0A2I2G0X0"/>
<proteinExistence type="predicted"/>
<sequence>MSMPSQSSSDAPESFIQRLPNELLILIFEQLHPATEKYPKFSYWLNPMLVCRRWYPIAEEVACASTTLYIERDPDATTRVLINKSQTRRYVRSVRFNCNFAAESLRARTLILLQSLKRVRCLILDSGFPIKDNAMLAAFREMPLTELHITYLLCPYSLLEFSNIPTLRRLALNNWGDFIRERWRRGAVPRRRPPPRFDVDLDNFLPPRKQRTSRITTLRFKKLDIPADLLERLFMWPADLESVELDFLPRTPRLLTYTAERIQDMLAPRAASLKNVRLGALHLNSRRIPDFSSFNCLETLTVYGANLLSERPEIALQKLATPSLKLLIIDLRSDSEIIAGRGKFPEVYRCWLESFFKGVKGVSRLSGLKNVQIYTYKGLFKEVRHLPSAQMVDNLVQIAQECGIFLEDLSGNLVPLTVIKGAGHEFIPLPQGENATTADFHSIRTKTESPAYFTSGFYKIEAGPQRPAHYTFEETKYVLNGQIDVLDEATGITHHLVPGDFAFFHVGSKVKFSTKSSGFAFYAVTRPVRAPHPNLVDREEKQAKL</sequence>
<dbReference type="Gene3D" id="3.80.10.10">
    <property type="entry name" value="Ribonuclease Inhibitor"/>
    <property type="match status" value="1"/>
</dbReference>
<dbReference type="InterPro" id="IPR011051">
    <property type="entry name" value="RmlC_Cupin_sf"/>
</dbReference>
<dbReference type="InterPro" id="IPR036047">
    <property type="entry name" value="F-box-like_dom_sf"/>
</dbReference>
<evidence type="ECO:0000313" key="3">
    <source>
        <dbReference type="EMBL" id="PLB46511.1"/>
    </source>
</evidence>
<dbReference type="Pfam" id="PF12937">
    <property type="entry name" value="F-box-like"/>
    <property type="match status" value="1"/>
</dbReference>
<dbReference type="InterPro" id="IPR014710">
    <property type="entry name" value="RmlC-like_jellyroll"/>
</dbReference>
<dbReference type="GeneID" id="36561153"/>
<dbReference type="InterPro" id="IPR008579">
    <property type="entry name" value="UGlyAH_Cupin_dom"/>
</dbReference>
<dbReference type="RefSeq" id="XP_024701813.1">
    <property type="nucleotide sequence ID" value="XM_024853455.1"/>
</dbReference>
<dbReference type="InterPro" id="IPR032675">
    <property type="entry name" value="LRR_dom_sf"/>
</dbReference>
<evidence type="ECO:0000259" key="1">
    <source>
        <dbReference type="Pfam" id="PF05899"/>
    </source>
</evidence>